<evidence type="ECO:0000313" key="1">
    <source>
        <dbReference type="Proteomes" id="UP000887580"/>
    </source>
</evidence>
<dbReference type="Proteomes" id="UP000887580">
    <property type="component" value="Unplaced"/>
</dbReference>
<dbReference type="WBParaSite" id="PS1159_v2.g18085.t1">
    <property type="protein sequence ID" value="PS1159_v2.g18085.t1"/>
    <property type="gene ID" value="PS1159_v2.g18085"/>
</dbReference>
<name>A0AC35FJS6_9BILA</name>
<evidence type="ECO:0000313" key="2">
    <source>
        <dbReference type="WBParaSite" id="PS1159_v2.g18085.t1"/>
    </source>
</evidence>
<protein>
    <submittedName>
        <fullName evidence="2">Lipid-binding serum glycoprotein C-terminal domain-containing protein</fullName>
    </submittedName>
</protein>
<organism evidence="1 2">
    <name type="scientific">Panagrolaimus sp. PS1159</name>
    <dbReference type="NCBI Taxonomy" id="55785"/>
    <lineage>
        <taxon>Eukaryota</taxon>
        <taxon>Metazoa</taxon>
        <taxon>Ecdysozoa</taxon>
        <taxon>Nematoda</taxon>
        <taxon>Chromadorea</taxon>
        <taxon>Rhabditida</taxon>
        <taxon>Tylenchina</taxon>
        <taxon>Panagrolaimomorpha</taxon>
        <taxon>Panagrolaimoidea</taxon>
        <taxon>Panagrolaimidae</taxon>
        <taxon>Panagrolaimus</taxon>
    </lineage>
</organism>
<proteinExistence type="predicted"/>
<accession>A0AC35FJS6</accession>
<sequence>MTTTKLRRLLPYNKKECHNLSSLSLKSHTLLASSKNRIFISMPFLILLIINCFLLTPVLSQSLANSFFTEPNTFAGFTTSVNEKGFELLSEYLRQRVTKFMQFGELYYNVTLPLTPSVNLMLIAQKVETFDSSNFRSQLKTFQGKELHWQGSNLKSTVKTIYKIQSSGGEVTGQVPITFDNINVDMALQTLINTDGHLKTDMQICRIQLIELSFGFSPNDAEILRNYIPFIHRAVRDNIDQILCPSFHAELVPVISNRLLNTPMSSALFDHYFINYGLIGPVKYTQQNSIELMHRGNVFGILRQGRTRLNDFRLPFRSAPLTVIPDPKHMVTFQMSNYTISSLLYWMDQYRKFDYEISKSSVNDSSIAGYLRTDCGKNDVCAGTLFPSLSKQFANGSVNIKTHTVSFPNVKLENGKIIVIVDSKIDAFVQQTDKNPRFLSANMLAEVSLQSLAFKDYRLTGKLSIDSFKITDVQSVVSGIDEGSLEFLINALNELLIAQDMAKKLKDGIKFPIVLDFEQSAANIKVEKDRLTIGVDFCFDENCTKVEKSQDANADYYDVVQGADG</sequence>
<reference evidence="2" key="1">
    <citation type="submission" date="2022-11" db="UniProtKB">
        <authorList>
            <consortium name="WormBaseParasite"/>
        </authorList>
    </citation>
    <scope>IDENTIFICATION</scope>
</reference>